<keyword evidence="1 2" id="KW-0129">CBS domain</keyword>
<dbReference type="PROSITE" id="PS50042">
    <property type="entry name" value="CNMP_BINDING_3"/>
    <property type="match status" value="1"/>
</dbReference>
<dbReference type="SUPFAM" id="SSF54631">
    <property type="entry name" value="CBS-domain pair"/>
    <property type="match status" value="1"/>
</dbReference>
<feature type="domain" description="CBS" evidence="4">
    <location>
        <begin position="149"/>
        <end position="207"/>
    </location>
</feature>
<dbReference type="CDD" id="cd05401">
    <property type="entry name" value="NT_GlnE_GlnD_like"/>
    <property type="match status" value="1"/>
</dbReference>
<accession>A0A7C3MBK2</accession>
<dbReference type="Pfam" id="PF03445">
    <property type="entry name" value="DUF294"/>
    <property type="match status" value="1"/>
</dbReference>
<name>A0A7C3MBK2_ARCFL</name>
<dbReference type="InterPro" id="IPR014710">
    <property type="entry name" value="RmlC-like_jellyroll"/>
</dbReference>
<dbReference type="SMART" id="SM00116">
    <property type="entry name" value="CBS"/>
    <property type="match status" value="2"/>
</dbReference>
<evidence type="ECO:0000256" key="1">
    <source>
        <dbReference type="ARBA" id="ARBA00023122"/>
    </source>
</evidence>
<sequence>MLPPKEFIKRIEPFSFLGDDEIELILENLEVEAFEEGEKIIKKGERSEYVYLVFSGRVGIYENGELVDQISKGEIFGLFQKNDREAIAEEDTICYLIKKKSFEELMERNKKFAEFFRSFEERKFRKISEILKEEIITDRIFLTKVKELISKKPVVCYPHTSIKEAAIKMEMSGVGSIVAVNADMRPVGILTSKDLRRFIMHGKTPDEKVSAYMSSPVVTIDADSPVFEAHLELLKRGINHLVITKNGRVEGVITANDILMLFEPTTSLVVLYRKLKKSRNIDEMRSAFINLKKSIAKLVLRGMHFYDLSSLLTDIYDYVVVKTIEIVLGEMEEEHGKLPEFVWVHMGSSARREQVIATDQDNALIHSGDGEVMLELGKRVCDALDYIGIPKCPGNYMASNPRWNMDVENWKRTFQEWFINLTSENVRYLSVFLDLRPIYGEKKLYRELVEEIKQSYTGQSLRFLAHDATMFEPPVGLFGLRRLKEVDIKMHGIYPVTNGVRVLALENGFIDITNTKDRLEKLGEIKLMEDDLLNSLKESYEFLQDLRLKKHSRALLEGEEVNANIVKLSEIDKIDALVLKESFKIISRFQKFLKGHYRIERGL</sequence>
<dbReference type="PANTHER" id="PTHR43080:SF2">
    <property type="entry name" value="CBS DOMAIN-CONTAINING PROTEIN"/>
    <property type="match status" value="1"/>
</dbReference>
<dbReference type="Gene3D" id="3.10.580.10">
    <property type="entry name" value="CBS-domain"/>
    <property type="match status" value="1"/>
</dbReference>
<gene>
    <name evidence="5" type="ORF">ENW66_05415</name>
</gene>
<dbReference type="CDD" id="cd00038">
    <property type="entry name" value="CAP_ED"/>
    <property type="match status" value="1"/>
</dbReference>
<evidence type="ECO:0000256" key="2">
    <source>
        <dbReference type="PROSITE-ProRule" id="PRU00703"/>
    </source>
</evidence>
<proteinExistence type="predicted"/>
<reference evidence="5" key="1">
    <citation type="journal article" date="2020" name="mSystems">
        <title>Genome- and Community-Level Interaction Insights into Carbon Utilization and Element Cycling Functions of Hydrothermarchaeota in Hydrothermal Sediment.</title>
        <authorList>
            <person name="Zhou Z."/>
            <person name="Liu Y."/>
            <person name="Xu W."/>
            <person name="Pan J."/>
            <person name="Luo Z.H."/>
            <person name="Li M."/>
        </authorList>
    </citation>
    <scope>NUCLEOTIDE SEQUENCE [LARGE SCALE GENOMIC DNA]</scope>
    <source>
        <strain evidence="5">SpSt-87</strain>
    </source>
</reference>
<dbReference type="PROSITE" id="PS51371">
    <property type="entry name" value="CBS"/>
    <property type="match status" value="2"/>
</dbReference>
<feature type="domain" description="CBS" evidence="4">
    <location>
        <begin position="213"/>
        <end position="268"/>
    </location>
</feature>
<dbReference type="Pfam" id="PF00571">
    <property type="entry name" value="CBS"/>
    <property type="match status" value="2"/>
</dbReference>
<evidence type="ECO:0000259" key="3">
    <source>
        <dbReference type="PROSITE" id="PS50042"/>
    </source>
</evidence>
<dbReference type="InterPro" id="IPR018490">
    <property type="entry name" value="cNMP-bd_dom_sf"/>
</dbReference>
<dbReference type="InterPro" id="IPR018821">
    <property type="entry name" value="DUF294_put_nucleoTrafse_sb-bd"/>
</dbReference>
<comment type="caution">
    <text evidence="5">The sequence shown here is derived from an EMBL/GenBank/DDBJ whole genome shotgun (WGS) entry which is preliminary data.</text>
</comment>
<dbReference type="AlphaFoldDB" id="A0A7C3MBK2"/>
<dbReference type="Pfam" id="PF10335">
    <property type="entry name" value="DUF294_C"/>
    <property type="match status" value="1"/>
</dbReference>
<evidence type="ECO:0000313" key="5">
    <source>
        <dbReference type="EMBL" id="HFW32373.1"/>
    </source>
</evidence>
<dbReference type="InterPro" id="IPR046342">
    <property type="entry name" value="CBS_dom_sf"/>
</dbReference>
<dbReference type="PANTHER" id="PTHR43080">
    <property type="entry name" value="CBS DOMAIN-CONTAINING PROTEIN CBSX3, MITOCHONDRIAL"/>
    <property type="match status" value="1"/>
</dbReference>
<dbReference type="Pfam" id="PF00027">
    <property type="entry name" value="cNMP_binding"/>
    <property type="match status" value="1"/>
</dbReference>
<dbReference type="InterPro" id="IPR000595">
    <property type="entry name" value="cNMP-bd_dom"/>
</dbReference>
<dbReference type="SUPFAM" id="SSF51206">
    <property type="entry name" value="cAMP-binding domain-like"/>
    <property type="match status" value="1"/>
</dbReference>
<evidence type="ECO:0000259" key="4">
    <source>
        <dbReference type="PROSITE" id="PS51371"/>
    </source>
</evidence>
<dbReference type="InterPro" id="IPR000644">
    <property type="entry name" value="CBS_dom"/>
</dbReference>
<dbReference type="SMART" id="SM00100">
    <property type="entry name" value="cNMP"/>
    <property type="match status" value="1"/>
</dbReference>
<protein>
    <submittedName>
        <fullName evidence="5">Cyclic nucleotide-binding/CBS domain-containing protein</fullName>
    </submittedName>
</protein>
<organism evidence="5">
    <name type="scientific">Archaeoglobus fulgidus</name>
    <dbReference type="NCBI Taxonomy" id="2234"/>
    <lineage>
        <taxon>Archaea</taxon>
        <taxon>Methanobacteriati</taxon>
        <taxon>Methanobacteriota</taxon>
        <taxon>Archaeoglobi</taxon>
        <taxon>Archaeoglobales</taxon>
        <taxon>Archaeoglobaceae</taxon>
        <taxon>Archaeoglobus</taxon>
    </lineage>
</organism>
<dbReference type="InterPro" id="IPR005105">
    <property type="entry name" value="GlnD_Uridyltrans_N"/>
</dbReference>
<dbReference type="GO" id="GO:0008773">
    <property type="term" value="F:[protein-PII] uridylyltransferase activity"/>
    <property type="evidence" value="ECO:0007669"/>
    <property type="project" value="InterPro"/>
</dbReference>
<dbReference type="EMBL" id="DTLB01000034">
    <property type="protein sequence ID" value="HFW32373.1"/>
    <property type="molecule type" value="Genomic_DNA"/>
</dbReference>
<dbReference type="InterPro" id="IPR051257">
    <property type="entry name" value="Diverse_CBS-Domain"/>
</dbReference>
<dbReference type="Gene3D" id="2.60.120.10">
    <property type="entry name" value="Jelly Rolls"/>
    <property type="match status" value="1"/>
</dbReference>
<feature type="domain" description="Cyclic nucleotide-binding" evidence="3">
    <location>
        <begin position="13"/>
        <end position="77"/>
    </location>
</feature>